<protein>
    <submittedName>
        <fullName evidence="2">Uncharacterized protein</fullName>
    </submittedName>
</protein>
<dbReference type="PANTHER" id="PTHR33130:SF43">
    <property type="entry name" value="OS01G0688600 PROTEIN"/>
    <property type="match status" value="1"/>
</dbReference>
<dbReference type="Proteomes" id="UP000826271">
    <property type="component" value="Unassembled WGS sequence"/>
</dbReference>
<feature type="region of interest" description="Disordered" evidence="1">
    <location>
        <begin position="33"/>
        <end position="102"/>
    </location>
</feature>
<sequence length="209" mass="23463">MAMGTERSKTLHNFTMPAELRWGNQRHLRCMKVNSDGQISPLRRDNSYSSDHHRRRHQQPRTTRDKDSSSESLYGSRKVGPPPIPAATSDGGRRFGGDGHDHGIAAMREKVMLDLQTAADRMKESIFKDGLHDGVVSVSPPPSAAEGEFAVALSKREIEEDFMAMVGHRPPRRPKKRAKFVQKQLDTLFPGLWLTEVTSDMYKVDEAAP</sequence>
<gene>
    <name evidence="2" type="ORF">BUALT_Bualt17G0100000</name>
</gene>
<feature type="compositionally biased region" description="Basic and acidic residues" evidence="1">
    <location>
        <begin position="91"/>
        <end position="102"/>
    </location>
</feature>
<dbReference type="Pfam" id="PF07797">
    <property type="entry name" value="DUF1639"/>
    <property type="match status" value="1"/>
</dbReference>
<name>A0AAV6W8Z6_9LAMI</name>
<dbReference type="PANTHER" id="PTHR33130">
    <property type="entry name" value="PUTATIVE (DUF1639)-RELATED"/>
    <property type="match status" value="1"/>
</dbReference>
<comment type="caution">
    <text evidence="2">The sequence shown here is derived from an EMBL/GenBank/DDBJ whole genome shotgun (WGS) entry which is preliminary data.</text>
</comment>
<accession>A0AAV6W8Z6</accession>
<reference evidence="2" key="1">
    <citation type="submission" date="2019-10" db="EMBL/GenBank/DDBJ databases">
        <authorList>
            <person name="Zhang R."/>
            <person name="Pan Y."/>
            <person name="Wang J."/>
            <person name="Ma R."/>
            <person name="Yu S."/>
        </authorList>
    </citation>
    <scope>NUCLEOTIDE SEQUENCE</scope>
    <source>
        <strain evidence="2">LA-IB0</strain>
        <tissue evidence="2">Leaf</tissue>
    </source>
</reference>
<organism evidence="2 3">
    <name type="scientific">Buddleja alternifolia</name>
    <dbReference type="NCBI Taxonomy" id="168488"/>
    <lineage>
        <taxon>Eukaryota</taxon>
        <taxon>Viridiplantae</taxon>
        <taxon>Streptophyta</taxon>
        <taxon>Embryophyta</taxon>
        <taxon>Tracheophyta</taxon>
        <taxon>Spermatophyta</taxon>
        <taxon>Magnoliopsida</taxon>
        <taxon>eudicotyledons</taxon>
        <taxon>Gunneridae</taxon>
        <taxon>Pentapetalae</taxon>
        <taxon>asterids</taxon>
        <taxon>lamiids</taxon>
        <taxon>Lamiales</taxon>
        <taxon>Scrophulariaceae</taxon>
        <taxon>Buddlejeae</taxon>
        <taxon>Buddleja</taxon>
    </lineage>
</organism>
<keyword evidence="3" id="KW-1185">Reference proteome</keyword>
<proteinExistence type="predicted"/>
<dbReference type="InterPro" id="IPR012438">
    <property type="entry name" value="DUF1639"/>
</dbReference>
<evidence type="ECO:0000313" key="2">
    <source>
        <dbReference type="EMBL" id="KAG8366633.1"/>
    </source>
</evidence>
<dbReference type="AlphaFoldDB" id="A0AAV6W8Z6"/>
<dbReference type="EMBL" id="WHWC01000017">
    <property type="protein sequence ID" value="KAG8366633.1"/>
    <property type="molecule type" value="Genomic_DNA"/>
</dbReference>
<evidence type="ECO:0000256" key="1">
    <source>
        <dbReference type="SAM" id="MobiDB-lite"/>
    </source>
</evidence>
<evidence type="ECO:0000313" key="3">
    <source>
        <dbReference type="Proteomes" id="UP000826271"/>
    </source>
</evidence>